<dbReference type="InterPro" id="IPR010139">
    <property type="entry name" value="Imidazole-glycPsynth_HisH"/>
</dbReference>
<evidence type="ECO:0000256" key="9">
    <source>
        <dbReference type="ARBA" id="ARBA00049534"/>
    </source>
</evidence>
<feature type="active site" description="Nucleophile" evidence="10">
    <location>
        <position position="79"/>
    </location>
</feature>
<accession>A0ABY4CPG8</accession>
<dbReference type="EMBL" id="CP089291">
    <property type="protein sequence ID" value="UOF91342.1"/>
    <property type="molecule type" value="Genomic_DNA"/>
</dbReference>
<dbReference type="Proteomes" id="UP000830167">
    <property type="component" value="Chromosome"/>
</dbReference>
<evidence type="ECO:0000256" key="4">
    <source>
        <dbReference type="ARBA" id="ARBA00022801"/>
    </source>
</evidence>
<dbReference type="HAMAP" id="MF_00278">
    <property type="entry name" value="HisH"/>
    <property type="match status" value="1"/>
</dbReference>
<proteinExistence type="inferred from homology"/>
<dbReference type="PIRSF" id="PIRSF000495">
    <property type="entry name" value="Amidotransf_hisH"/>
    <property type="match status" value="1"/>
</dbReference>
<keyword evidence="6 10" id="KW-0368">Histidine biosynthesis</keyword>
<dbReference type="GO" id="GO:0016829">
    <property type="term" value="F:lyase activity"/>
    <property type="evidence" value="ECO:0007669"/>
    <property type="project" value="UniProtKB-KW"/>
</dbReference>
<keyword evidence="3 10" id="KW-0028">Amino-acid biosynthesis</keyword>
<dbReference type="PANTHER" id="PTHR42701:SF1">
    <property type="entry name" value="IMIDAZOLE GLYCEROL PHOSPHATE SYNTHASE SUBUNIT HISH"/>
    <property type="match status" value="1"/>
</dbReference>
<evidence type="ECO:0000256" key="8">
    <source>
        <dbReference type="ARBA" id="ARBA00047838"/>
    </source>
</evidence>
<comment type="subunit">
    <text evidence="2 10">Heterodimer of HisH and HisF.</text>
</comment>
<evidence type="ECO:0000256" key="3">
    <source>
        <dbReference type="ARBA" id="ARBA00022605"/>
    </source>
</evidence>
<comment type="pathway">
    <text evidence="1 10">Amino-acid biosynthesis; L-histidine biosynthesis; L-histidine from 5-phospho-alpha-D-ribose 1-diphosphate: step 5/9.</text>
</comment>
<evidence type="ECO:0000313" key="13">
    <source>
        <dbReference type="Proteomes" id="UP000830167"/>
    </source>
</evidence>
<dbReference type="InterPro" id="IPR029062">
    <property type="entry name" value="Class_I_gatase-like"/>
</dbReference>
<feature type="domain" description="Glutamine amidotransferase" evidence="11">
    <location>
        <begin position="4"/>
        <end position="196"/>
    </location>
</feature>
<keyword evidence="10" id="KW-0963">Cytoplasm</keyword>
<protein>
    <recommendedName>
        <fullName evidence="10">Imidazole glycerol phosphate synthase subunit HisH</fullName>
        <ecNumber evidence="10">4.3.2.10</ecNumber>
    </recommendedName>
    <alternativeName>
        <fullName evidence="10">IGP synthase glutaminase subunit</fullName>
        <ecNumber evidence="10">3.5.1.2</ecNumber>
    </alternativeName>
    <alternativeName>
        <fullName evidence="10">IGP synthase subunit HisH</fullName>
    </alternativeName>
    <alternativeName>
        <fullName evidence="10">ImGP synthase subunit HisH</fullName>
        <shortName evidence="10">IGPS subunit HisH</shortName>
    </alternativeName>
</protein>
<comment type="catalytic activity">
    <reaction evidence="9 10">
        <text>L-glutamine + H2O = L-glutamate + NH4(+)</text>
        <dbReference type="Rhea" id="RHEA:15889"/>
        <dbReference type="ChEBI" id="CHEBI:15377"/>
        <dbReference type="ChEBI" id="CHEBI:28938"/>
        <dbReference type="ChEBI" id="CHEBI:29985"/>
        <dbReference type="ChEBI" id="CHEBI:58359"/>
        <dbReference type="EC" id="3.5.1.2"/>
    </reaction>
</comment>
<dbReference type="NCBIfam" id="TIGR01855">
    <property type="entry name" value="IMP_synth_hisH"/>
    <property type="match status" value="1"/>
</dbReference>
<evidence type="ECO:0000256" key="2">
    <source>
        <dbReference type="ARBA" id="ARBA00011152"/>
    </source>
</evidence>
<dbReference type="EC" id="4.3.2.10" evidence="10"/>
<feature type="active site" evidence="10">
    <location>
        <position position="183"/>
    </location>
</feature>
<dbReference type="EC" id="3.5.1.2" evidence="10"/>
<keyword evidence="5 10" id="KW-0315">Glutamine amidotransferase</keyword>
<evidence type="ECO:0000256" key="6">
    <source>
        <dbReference type="ARBA" id="ARBA00023102"/>
    </source>
</evidence>
<evidence type="ECO:0000256" key="10">
    <source>
        <dbReference type="HAMAP-Rule" id="MF_00278"/>
    </source>
</evidence>
<gene>
    <name evidence="10 12" type="primary">hisH</name>
    <name evidence="12" type="ORF">LSG31_03540</name>
</gene>
<dbReference type="Pfam" id="PF00117">
    <property type="entry name" value="GATase"/>
    <property type="match status" value="1"/>
</dbReference>
<evidence type="ECO:0000259" key="11">
    <source>
        <dbReference type="Pfam" id="PF00117"/>
    </source>
</evidence>
<evidence type="ECO:0000256" key="5">
    <source>
        <dbReference type="ARBA" id="ARBA00022962"/>
    </source>
</evidence>
<evidence type="ECO:0000256" key="1">
    <source>
        <dbReference type="ARBA" id="ARBA00005091"/>
    </source>
</evidence>
<reference evidence="12" key="1">
    <citation type="submission" date="2021-12" db="EMBL/GenBank/DDBJ databases">
        <title>Alicyclobacillaceae gen. nov., sp. nov., isolated from chalcocite enrichment system.</title>
        <authorList>
            <person name="Jiang Z."/>
        </authorList>
    </citation>
    <scope>NUCLEOTIDE SEQUENCE</scope>
    <source>
        <strain evidence="12">MYW30-H2</strain>
    </source>
</reference>
<dbReference type="PANTHER" id="PTHR42701">
    <property type="entry name" value="IMIDAZOLE GLYCEROL PHOSPHATE SYNTHASE SUBUNIT HISH"/>
    <property type="match status" value="1"/>
</dbReference>
<sequence length="206" mass="22668">MIAIIDYGVGNLRSVEKAFLNVGYEAVVTNKKEDILQADGVVLPGVGAFGDAMENIRQAGLLEPIRAVVKDGTPFLGICLGMQLLFATSEEHGLHEGLNFIPGHVRRFQGDFKIPQVGWNQLQFKREHPILDGVTEGSHVYFVHSYYVDPQDSAVVLASTDYFQDVPAIVAKDNVIGIQFHPEKSSHIGLRLLANFGKLVTREVVL</sequence>
<dbReference type="SUPFAM" id="SSF52317">
    <property type="entry name" value="Class I glutamine amidotransferase-like"/>
    <property type="match status" value="1"/>
</dbReference>
<dbReference type="RefSeq" id="WP_347438033.1">
    <property type="nucleotide sequence ID" value="NZ_CP089291.1"/>
</dbReference>
<dbReference type="Gene3D" id="3.40.50.880">
    <property type="match status" value="1"/>
</dbReference>
<organism evidence="12 13">
    <name type="scientific">Fodinisporobacter ferrooxydans</name>
    <dbReference type="NCBI Taxonomy" id="2901836"/>
    <lineage>
        <taxon>Bacteria</taxon>
        <taxon>Bacillati</taxon>
        <taxon>Bacillota</taxon>
        <taxon>Bacilli</taxon>
        <taxon>Bacillales</taxon>
        <taxon>Alicyclobacillaceae</taxon>
        <taxon>Fodinisporobacter</taxon>
    </lineage>
</organism>
<comment type="catalytic activity">
    <reaction evidence="8 10">
        <text>5-[(5-phospho-1-deoxy-D-ribulos-1-ylimino)methylamino]-1-(5-phospho-beta-D-ribosyl)imidazole-4-carboxamide + L-glutamine = D-erythro-1-(imidazol-4-yl)glycerol 3-phosphate + 5-amino-1-(5-phospho-beta-D-ribosyl)imidazole-4-carboxamide + L-glutamate + H(+)</text>
        <dbReference type="Rhea" id="RHEA:24793"/>
        <dbReference type="ChEBI" id="CHEBI:15378"/>
        <dbReference type="ChEBI" id="CHEBI:29985"/>
        <dbReference type="ChEBI" id="CHEBI:58278"/>
        <dbReference type="ChEBI" id="CHEBI:58359"/>
        <dbReference type="ChEBI" id="CHEBI:58475"/>
        <dbReference type="ChEBI" id="CHEBI:58525"/>
        <dbReference type="EC" id="4.3.2.10"/>
    </reaction>
</comment>
<evidence type="ECO:0000256" key="7">
    <source>
        <dbReference type="ARBA" id="ARBA00023239"/>
    </source>
</evidence>
<keyword evidence="4 10" id="KW-0378">Hydrolase</keyword>
<dbReference type="CDD" id="cd01748">
    <property type="entry name" value="GATase1_IGP_Synthase"/>
    <property type="match status" value="1"/>
</dbReference>
<comment type="function">
    <text evidence="10">IGPS catalyzes the conversion of PRFAR and glutamine to IGP, AICAR and glutamate. The HisH subunit catalyzes the hydrolysis of glutamine to glutamate and ammonia as part of the synthesis of IGP and AICAR. The resulting ammonia molecule is channeled to the active site of HisF.</text>
</comment>
<keyword evidence="7 10" id="KW-0456">Lyase</keyword>
<evidence type="ECO:0000313" key="12">
    <source>
        <dbReference type="EMBL" id="UOF91342.1"/>
    </source>
</evidence>
<comment type="subcellular location">
    <subcellularLocation>
        <location evidence="10">Cytoplasm</location>
    </subcellularLocation>
</comment>
<keyword evidence="13" id="KW-1185">Reference proteome</keyword>
<feature type="active site" evidence="10">
    <location>
        <position position="181"/>
    </location>
</feature>
<name>A0ABY4CPG8_9BACL</name>
<dbReference type="InterPro" id="IPR017926">
    <property type="entry name" value="GATASE"/>
</dbReference>
<dbReference type="PROSITE" id="PS51273">
    <property type="entry name" value="GATASE_TYPE_1"/>
    <property type="match status" value="1"/>
</dbReference>